<evidence type="ECO:0000313" key="3">
    <source>
        <dbReference type="EMBL" id="OZU88940.1"/>
    </source>
</evidence>
<reference evidence="3 4" key="1">
    <citation type="submission" date="2017-08" db="EMBL/GenBank/DDBJ databases">
        <title>Virgibacillus indicus sp. nov. and Virgibacillus profoundi sp. nov, two moderately halophilic bacteria isolated from marine sediment by using the Microfluidic Streak Plate.</title>
        <authorList>
            <person name="Xu B."/>
            <person name="Hu B."/>
            <person name="Wang J."/>
            <person name="Zhu Y."/>
            <person name="Huang L."/>
            <person name="Du W."/>
            <person name="Huang Y."/>
        </authorList>
    </citation>
    <scope>NUCLEOTIDE SEQUENCE [LARGE SCALE GENOMIC DNA]</scope>
    <source>
        <strain evidence="3 4">IO3-P2-C2</strain>
    </source>
</reference>
<name>A0A265NA81_9BACI</name>
<dbReference type="RefSeq" id="WP_094885299.1">
    <property type="nucleotide sequence ID" value="NZ_NPMS01000003.1"/>
</dbReference>
<evidence type="ECO:0000313" key="4">
    <source>
        <dbReference type="Proteomes" id="UP000216498"/>
    </source>
</evidence>
<accession>A0A265NA81</accession>
<sequence>MKRPSLVNSTVLIVGGAGFIGSHLVDKIVAEGAAQVIIVDNLFTGKKENIKNALRNGAVLHVDNAENQETLNYIMEKYDIDIVFNCATKALNYSFLNPSNAFMTNVFVLKNLLELQRKNAFQTLCHFSSSEAYGSSQYQPMDEQHPLIPETTYAAGKASADLMLQSYVKMFDLDAFLVRPFNNYGPRQSFEGDLAGVIPITIKKIADGDAPVINGSGKQTRDFIYVKDAVDMVTKVFPIIPPGDCVNICTDQQLSIESVVQTIMDVMNYKGKAQRLPVRKADVISHRGSVKKLEKMVGHYTKTPFKDGIINTVNWVKNTKNIINKP</sequence>
<keyword evidence="4" id="KW-1185">Reference proteome</keyword>
<feature type="domain" description="NAD-dependent epimerase/dehydratase" evidence="2">
    <location>
        <begin position="11"/>
        <end position="248"/>
    </location>
</feature>
<comment type="similarity">
    <text evidence="1">Belongs to the NAD(P)-dependent epimerase/dehydratase family.</text>
</comment>
<dbReference type="Proteomes" id="UP000216498">
    <property type="component" value="Unassembled WGS sequence"/>
</dbReference>
<dbReference type="OrthoDB" id="9811743at2"/>
<dbReference type="Gene3D" id="3.40.50.720">
    <property type="entry name" value="NAD(P)-binding Rossmann-like Domain"/>
    <property type="match status" value="1"/>
</dbReference>
<organism evidence="3 4">
    <name type="scientific">Virgibacillus indicus</name>
    <dbReference type="NCBI Taxonomy" id="2024554"/>
    <lineage>
        <taxon>Bacteria</taxon>
        <taxon>Bacillati</taxon>
        <taxon>Bacillota</taxon>
        <taxon>Bacilli</taxon>
        <taxon>Bacillales</taxon>
        <taxon>Bacillaceae</taxon>
        <taxon>Virgibacillus</taxon>
    </lineage>
</organism>
<evidence type="ECO:0000256" key="1">
    <source>
        <dbReference type="ARBA" id="ARBA00007637"/>
    </source>
</evidence>
<evidence type="ECO:0000259" key="2">
    <source>
        <dbReference type="Pfam" id="PF01370"/>
    </source>
</evidence>
<dbReference type="InterPro" id="IPR036291">
    <property type="entry name" value="NAD(P)-bd_dom_sf"/>
</dbReference>
<dbReference type="Pfam" id="PF01370">
    <property type="entry name" value="Epimerase"/>
    <property type="match status" value="1"/>
</dbReference>
<dbReference type="SUPFAM" id="SSF51735">
    <property type="entry name" value="NAD(P)-binding Rossmann-fold domains"/>
    <property type="match status" value="1"/>
</dbReference>
<dbReference type="Gene3D" id="3.90.25.10">
    <property type="entry name" value="UDP-galactose 4-epimerase, domain 1"/>
    <property type="match status" value="1"/>
</dbReference>
<protein>
    <submittedName>
        <fullName evidence="3">UDP-glucose 4-epimerase</fullName>
    </submittedName>
</protein>
<dbReference type="EMBL" id="NPMS01000003">
    <property type="protein sequence ID" value="OZU88940.1"/>
    <property type="molecule type" value="Genomic_DNA"/>
</dbReference>
<comment type="caution">
    <text evidence="3">The sequence shown here is derived from an EMBL/GenBank/DDBJ whole genome shotgun (WGS) entry which is preliminary data.</text>
</comment>
<dbReference type="AlphaFoldDB" id="A0A265NA81"/>
<gene>
    <name evidence="3" type="ORF">CIL03_07920</name>
</gene>
<proteinExistence type="inferred from homology"/>
<dbReference type="PANTHER" id="PTHR43000">
    <property type="entry name" value="DTDP-D-GLUCOSE 4,6-DEHYDRATASE-RELATED"/>
    <property type="match status" value="1"/>
</dbReference>
<dbReference type="InterPro" id="IPR001509">
    <property type="entry name" value="Epimerase_deHydtase"/>
</dbReference>